<dbReference type="Pfam" id="PF00440">
    <property type="entry name" value="TetR_N"/>
    <property type="match status" value="1"/>
</dbReference>
<organism evidence="5 6">
    <name type="scientific">Acidovorax soli</name>
    <dbReference type="NCBI Taxonomy" id="592050"/>
    <lineage>
        <taxon>Bacteria</taxon>
        <taxon>Pseudomonadati</taxon>
        <taxon>Pseudomonadota</taxon>
        <taxon>Betaproteobacteria</taxon>
        <taxon>Burkholderiales</taxon>
        <taxon>Comamonadaceae</taxon>
        <taxon>Acidovorax</taxon>
    </lineage>
</organism>
<proteinExistence type="predicted"/>
<evidence type="ECO:0000259" key="4">
    <source>
        <dbReference type="PROSITE" id="PS50977"/>
    </source>
</evidence>
<gene>
    <name evidence="5" type="ORF">HNP48_000905</name>
</gene>
<comment type="caution">
    <text evidence="5">The sequence shown here is derived from an EMBL/GenBank/DDBJ whole genome shotgun (WGS) entry which is preliminary data.</text>
</comment>
<evidence type="ECO:0000256" key="1">
    <source>
        <dbReference type="ARBA" id="ARBA00023054"/>
    </source>
</evidence>
<accession>A0A7X0U7N2</accession>
<dbReference type="InterPro" id="IPR036271">
    <property type="entry name" value="Tet_transcr_reg_TetR-rel_C_sf"/>
</dbReference>
<keyword evidence="6" id="KW-1185">Reference proteome</keyword>
<feature type="DNA-binding region" description="H-T-H motif" evidence="3">
    <location>
        <begin position="38"/>
        <end position="57"/>
    </location>
</feature>
<dbReference type="InterPro" id="IPR001647">
    <property type="entry name" value="HTH_TetR"/>
</dbReference>
<evidence type="ECO:0000313" key="5">
    <source>
        <dbReference type="EMBL" id="MBB6558241.1"/>
    </source>
</evidence>
<dbReference type="RefSeq" id="WP_184855694.1">
    <property type="nucleotide sequence ID" value="NZ_JACHLK010000002.1"/>
</dbReference>
<dbReference type="EMBL" id="JACHLK010000002">
    <property type="protein sequence ID" value="MBB6558241.1"/>
    <property type="molecule type" value="Genomic_DNA"/>
</dbReference>
<evidence type="ECO:0000256" key="2">
    <source>
        <dbReference type="ARBA" id="ARBA00023125"/>
    </source>
</evidence>
<reference evidence="5 6" key="1">
    <citation type="submission" date="2020-08" db="EMBL/GenBank/DDBJ databases">
        <title>Functional genomics of gut bacteria from endangered species of beetles.</title>
        <authorList>
            <person name="Carlos-Shanley C."/>
        </authorList>
    </citation>
    <scope>NUCLEOTIDE SEQUENCE [LARGE SCALE GENOMIC DNA]</scope>
    <source>
        <strain evidence="5 6">S00198</strain>
    </source>
</reference>
<dbReference type="InterPro" id="IPR009057">
    <property type="entry name" value="Homeodomain-like_sf"/>
</dbReference>
<dbReference type="GO" id="GO:0000976">
    <property type="term" value="F:transcription cis-regulatory region binding"/>
    <property type="evidence" value="ECO:0007669"/>
    <property type="project" value="TreeGrafter"/>
</dbReference>
<dbReference type="PANTHER" id="PTHR30055">
    <property type="entry name" value="HTH-TYPE TRANSCRIPTIONAL REGULATOR RUTR"/>
    <property type="match status" value="1"/>
</dbReference>
<dbReference type="Gene3D" id="1.10.10.60">
    <property type="entry name" value="Homeodomain-like"/>
    <property type="match status" value="1"/>
</dbReference>
<keyword evidence="1" id="KW-0175">Coiled coil</keyword>
<protein>
    <submittedName>
        <fullName evidence="5">AcrR family transcriptional regulator</fullName>
    </submittedName>
</protein>
<sequence>MRSTATGQPRTKPAEIRREELMDAAQALFLGKGFTETSVDEIVKGAGVAKGTYYVYFKTKDDVLAALRERFVARFLERLQTAADGHPPSDWIARFDRWIDAAVNTYLDERALHDLVFHQMRPTHDRLHQANPVVRDLEGLIAQGAQAGAWTADNAHLVAVMVFSAVHGAIDDAGESPGPSDRKRLVHAVQSFCRMGIGLPPAG</sequence>
<dbReference type="PRINTS" id="PR00455">
    <property type="entry name" value="HTHTETR"/>
</dbReference>
<dbReference type="PANTHER" id="PTHR30055:SF183">
    <property type="entry name" value="NUCLEOID OCCLUSION FACTOR SLMA"/>
    <property type="match status" value="1"/>
</dbReference>
<dbReference type="GO" id="GO:0003700">
    <property type="term" value="F:DNA-binding transcription factor activity"/>
    <property type="evidence" value="ECO:0007669"/>
    <property type="project" value="TreeGrafter"/>
</dbReference>
<dbReference type="SUPFAM" id="SSF46689">
    <property type="entry name" value="Homeodomain-like"/>
    <property type="match status" value="1"/>
</dbReference>
<dbReference type="Proteomes" id="UP000575083">
    <property type="component" value="Unassembled WGS sequence"/>
</dbReference>
<dbReference type="PROSITE" id="PS50977">
    <property type="entry name" value="HTH_TETR_2"/>
    <property type="match status" value="1"/>
</dbReference>
<name>A0A7X0U7N2_9BURK</name>
<dbReference type="SUPFAM" id="SSF48498">
    <property type="entry name" value="Tetracyclin repressor-like, C-terminal domain"/>
    <property type="match status" value="1"/>
</dbReference>
<dbReference type="InterPro" id="IPR050109">
    <property type="entry name" value="HTH-type_TetR-like_transc_reg"/>
</dbReference>
<dbReference type="Gene3D" id="1.10.357.10">
    <property type="entry name" value="Tetracycline Repressor, domain 2"/>
    <property type="match status" value="1"/>
</dbReference>
<dbReference type="AlphaFoldDB" id="A0A7X0U7N2"/>
<evidence type="ECO:0000313" key="6">
    <source>
        <dbReference type="Proteomes" id="UP000575083"/>
    </source>
</evidence>
<feature type="domain" description="HTH tetR-type" evidence="4">
    <location>
        <begin position="15"/>
        <end position="75"/>
    </location>
</feature>
<keyword evidence="2 3" id="KW-0238">DNA-binding</keyword>
<evidence type="ECO:0000256" key="3">
    <source>
        <dbReference type="PROSITE-ProRule" id="PRU00335"/>
    </source>
</evidence>